<proteinExistence type="predicted"/>
<gene>
    <name evidence="2" type="ORF">H9631_16300</name>
</gene>
<name>A0ABR8VPF7_9BACI</name>
<dbReference type="EMBL" id="JACSPV010000035">
    <property type="protein sequence ID" value="MBD8006642.1"/>
    <property type="molecule type" value="Genomic_DNA"/>
</dbReference>
<keyword evidence="1" id="KW-0812">Transmembrane</keyword>
<evidence type="ECO:0000313" key="2">
    <source>
        <dbReference type="EMBL" id="MBD8006642.1"/>
    </source>
</evidence>
<keyword evidence="1" id="KW-1133">Transmembrane helix</keyword>
<evidence type="ECO:0000313" key="3">
    <source>
        <dbReference type="Proteomes" id="UP000648182"/>
    </source>
</evidence>
<protein>
    <recommendedName>
        <fullName evidence="4">Lycopene cyclase domain-containing protein</fullName>
    </recommendedName>
</protein>
<organism evidence="2 3">
    <name type="scientific">Bacillus norwichensis</name>
    <dbReference type="NCBI Taxonomy" id="2762217"/>
    <lineage>
        <taxon>Bacteria</taxon>
        <taxon>Bacillati</taxon>
        <taxon>Bacillota</taxon>
        <taxon>Bacilli</taxon>
        <taxon>Bacillales</taxon>
        <taxon>Bacillaceae</taxon>
        <taxon>Bacillus</taxon>
    </lineage>
</organism>
<evidence type="ECO:0008006" key="4">
    <source>
        <dbReference type="Google" id="ProtNLM"/>
    </source>
</evidence>
<sequence>MNPIFILIILFSLVVSTSICFYALKKVNKWKLISCVFFVNTIILGGASALFYKIDPQKFHKGSYGLFDSLGIGALLFFIPIITWINIIVIQLRKNS</sequence>
<comment type="caution">
    <text evidence="2">The sequence shown here is derived from an EMBL/GenBank/DDBJ whole genome shotgun (WGS) entry which is preliminary data.</text>
</comment>
<evidence type="ECO:0000256" key="1">
    <source>
        <dbReference type="SAM" id="Phobius"/>
    </source>
</evidence>
<keyword evidence="1" id="KW-0472">Membrane</keyword>
<keyword evidence="3" id="KW-1185">Reference proteome</keyword>
<reference evidence="2 3" key="1">
    <citation type="submission" date="2020-08" db="EMBL/GenBank/DDBJ databases">
        <title>A Genomic Blueprint of the Chicken Gut Microbiome.</title>
        <authorList>
            <person name="Gilroy R."/>
            <person name="Ravi A."/>
            <person name="Getino M."/>
            <person name="Pursley I."/>
            <person name="Horton D.L."/>
            <person name="Alikhan N.-F."/>
            <person name="Baker D."/>
            <person name="Gharbi K."/>
            <person name="Hall N."/>
            <person name="Watson M."/>
            <person name="Adriaenssens E.M."/>
            <person name="Foster-Nyarko E."/>
            <person name="Jarju S."/>
            <person name="Secka A."/>
            <person name="Antonio M."/>
            <person name="Oren A."/>
            <person name="Chaudhuri R."/>
            <person name="La Ragione R.M."/>
            <person name="Hildebrand F."/>
            <person name="Pallen M.J."/>
        </authorList>
    </citation>
    <scope>NUCLEOTIDE SEQUENCE [LARGE SCALE GENOMIC DNA]</scope>
    <source>
        <strain evidence="2 3">Sa1BUA2</strain>
    </source>
</reference>
<dbReference type="RefSeq" id="WP_191814666.1">
    <property type="nucleotide sequence ID" value="NZ_JACSPV010000035.1"/>
</dbReference>
<feature type="transmembrane region" description="Helical" evidence="1">
    <location>
        <begin position="31"/>
        <end position="52"/>
    </location>
</feature>
<accession>A0ABR8VPF7</accession>
<feature type="transmembrane region" description="Helical" evidence="1">
    <location>
        <begin position="72"/>
        <end position="92"/>
    </location>
</feature>
<dbReference type="Proteomes" id="UP000648182">
    <property type="component" value="Unassembled WGS sequence"/>
</dbReference>
<feature type="transmembrane region" description="Helical" evidence="1">
    <location>
        <begin position="6"/>
        <end position="24"/>
    </location>
</feature>